<comment type="caution">
    <text evidence="3">The sequence shown here is derived from an EMBL/GenBank/DDBJ whole genome shotgun (WGS) entry which is preliminary data.</text>
</comment>
<organism evidence="3 4">
    <name type="scientific">Cyphellophora attinorum</name>
    <dbReference type="NCBI Taxonomy" id="1664694"/>
    <lineage>
        <taxon>Eukaryota</taxon>
        <taxon>Fungi</taxon>
        <taxon>Dikarya</taxon>
        <taxon>Ascomycota</taxon>
        <taxon>Pezizomycotina</taxon>
        <taxon>Eurotiomycetes</taxon>
        <taxon>Chaetothyriomycetidae</taxon>
        <taxon>Chaetothyriales</taxon>
        <taxon>Cyphellophoraceae</taxon>
        <taxon>Cyphellophora</taxon>
    </lineage>
</organism>
<dbReference type="GO" id="GO:0005525">
    <property type="term" value="F:GTP binding"/>
    <property type="evidence" value="ECO:0007669"/>
    <property type="project" value="InterPro"/>
</dbReference>
<dbReference type="AlphaFoldDB" id="A0A0N1HAG1"/>
<dbReference type="VEuPathDB" id="FungiDB:AB675_2326"/>
<feature type="compositionally biased region" description="Basic residues" evidence="1">
    <location>
        <begin position="393"/>
        <end position="409"/>
    </location>
</feature>
<dbReference type="GeneID" id="28734169"/>
<dbReference type="OrthoDB" id="4158913at2759"/>
<dbReference type="Proteomes" id="UP000038010">
    <property type="component" value="Unassembled WGS sequence"/>
</dbReference>
<gene>
    <name evidence="3" type="ORF">AB675_2326</name>
</gene>
<feature type="region of interest" description="Disordered" evidence="1">
    <location>
        <begin position="347"/>
        <end position="409"/>
    </location>
</feature>
<dbReference type="EMBL" id="LFJN01000002">
    <property type="protein sequence ID" value="KPI44913.1"/>
    <property type="molecule type" value="Genomic_DNA"/>
</dbReference>
<dbReference type="Gene3D" id="3.40.50.300">
    <property type="entry name" value="P-loop containing nucleotide triphosphate hydrolases"/>
    <property type="match status" value="1"/>
</dbReference>
<accession>A0A0N1HAG1</accession>
<sequence length="409" mass="47202">MPTRRNNGRDPSRERARDPIRIAIMGEPGVGKSSLITRLSRGNYVVGDDSIGGRGRRKAINTFNAYLPLPTSSLRIWTKFIDCPGFNDDELRPDQSTIDDILDWLGRTYRRGQKLHGIIYMVSVNNPRFTGFSARNIAMFKALLGEDFYKNVILCTTMWDELPIAEGIAREEELRTRPMIWLSLVRGGSKVFRVGDEQAHQRTPRGFLQNDSSLVYEIARNQPEWLLAQHELADNDFQPGRTSAYRVREDWTKFYARDEFLDAELDQRKHNKEEEVERHDARLRDARQRAKERMQEEISDETAAKIEEQRKLREKQEQKQKLEAQLAVRGARSAWAEEERELEKLRRQVREAEAEYESDSDSDDGRSGVGSAASTVRSQRHPGTVAAGWTKKKDSHGKTVRGIAYRRRP</sequence>
<evidence type="ECO:0000259" key="2">
    <source>
        <dbReference type="Pfam" id="PF01926"/>
    </source>
</evidence>
<dbReference type="STRING" id="1664694.A0A0N1HAG1"/>
<dbReference type="RefSeq" id="XP_018004876.1">
    <property type="nucleotide sequence ID" value="XM_018142289.1"/>
</dbReference>
<protein>
    <recommendedName>
        <fullName evidence="2">G domain-containing protein</fullName>
    </recommendedName>
</protein>
<name>A0A0N1HAG1_9EURO</name>
<dbReference type="InterPro" id="IPR006073">
    <property type="entry name" value="GTP-bd"/>
</dbReference>
<reference evidence="3 4" key="1">
    <citation type="submission" date="2015-06" db="EMBL/GenBank/DDBJ databases">
        <title>Draft genome of the ant-associated black yeast Phialophora attae CBS 131958.</title>
        <authorList>
            <person name="Moreno L.F."/>
            <person name="Stielow B.J."/>
            <person name="de Hoog S."/>
            <person name="Vicente V.A."/>
            <person name="Weiss V.A."/>
            <person name="de Vries M."/>
            <person name="Cruz L.M."/>
            <person name="Souza E.M."/>
        </authorList>
    </citation>
    <scope>NUCLEOTIDE SEQUENCE [LARGE SCALE GENOMIC DNA]</scope>
    <source>
        <strain evidence="3 4">CBS 131958</strain>
    </source>
</reference>
<evidence type="ECO:0000256" key="1">
    <source>
        <dbReference type="SAM" id="MobiDB-lite"/>
    </source>
</evidence>
<proteinExistence type="predicted"/>
<feature type="domain" description="G" evidence="2">
    <location>
        <begin position="21"/>
        <end position="124"/>
    </location>
</feature>
<dbReference type="CDD" id="cd00882">
    <property type="entry name" value="Ras_like_GTPase"/>
    <property type="match status" value="1"/>
</dbReference>
<keyword evidence="4" id="KW-1185">Reference proteome</keyword>
<evidence type="ECO:0000313" key="4">
    <source>
        <dbReference type="Proteomes" id="UP000038010"/>
    </source>
</evidence>
<dbReference type="Pfam" id="PF01926">
    <property type="entry name" value="MMR_HSR1"/>
    <property type="match status" value="1"/>
</dbReference>
<dbReference type="SUPFAM" id="SSF52540">
    <property type="entry name" value="P-loop containing nucleoside triphosphate hydrolases"/>
    <property type="match status" value="1"/>
</dbReference>
<evidence type="ECO:0000313" key="3">
    <source>
        <dbReference type="EMBL" id="KPI44913.1"/>
    </source>
</evidence>
<dbReference type="InterPro" id="IPR027417">
    <property type="entry name" value="P-loop_NTPase"/>
</dbReference>
<feature type="region of interest" description="Disordered" evidence="1">
    <location>
        <begin position="271"/>
        <end position="301"/>
    </location>
</feature>